<reference evidence="2" key="1">
    <citation type="submission" date="2023-02" db="EMBL/GenBank/DDBJ databases">
        <title>Genome of toxic invasive species Heracleum sosnowskyi carries increased number of genes despite the absence of recent whole-genome duplications.</title>
        <authorList>
            <person name="Schelkunov M."/>
            <person name="Shtratnikova V."/>
            <person name="Makarenko M."/>
            <person name="Klepikova A."/>
            <person name="Omelchenko D."/>
            <person name="Novikova G."/>
            <person name="Obukhova E."/>
            <person name="Bogdanov V."/>
            <person name="Penin A."/>
            <person name="Logacheva M."/>
        </authorList>
    </citation>
    <scope>NUCLEOTIDE SEQUENCE</scope>
    <source>
        <strain evidence="2">Hsosn_3</strain>
        <tissue evidence="2">Leaf</tissue>
    </source>
</reference>
<evidence type="ECO:0000313" key="2">
    <source>
        <dbReference type="EMBL" id="KAK1381221.1"/>
    </source>
</evidence>
<keyword evidence="3" id="KW-1185">Reference proteome</keyword>
<sequence length="226" mass="25431">MLVYHPTCYDIPENDEYMTWLSHWKFGSHEMGPGDEVNISIFNCNDDHKIEVKDIGVYLVYEEQEQAESWLDKYFGKYVPVLETGEPSSPDRELEQYGRVDVFFILSHNDAKHQLRYEYNMTSENAIEHEATATEGHGENVAESNAGTDTVSNFQHDSESSDSESVFGGSASVTTSPGSEQLALAAAGLGRSSGPPDRECSLGLPALHCMCYHLKRERRQMLPEKR</sequence>
<name>A0AAD8I9Z5_9APIA</name>
<dbReference type="EMBL" id="JAUIZM010000006">
    <property type="protein sequence ID" value="KAK1381221.1"/>
    <property type="molecule type" value="Genomic_DNA"/>
</dbReference>
<evidence type="ECO:0000313" key="3">
    <source>
        <dbReference type="Proteomes" id="UP001237642"/>
    </source>
</evidence>
<organism evidence="2 3">
    <name type="scientific">Heracleum sosnowskyi</name>
    <dbReference type="NCBI Taxonomy" id="360622"/>
    <lineage>
        <taxon>Eukaryota</taxon>
        <taxon>Viridiplantae</taxon>
        <taxon>Streptophyta</taxon>
        <taxon>Embryophyta</taxon>
        <taxon>Tracheophyta</taxon>
        <taxon>Spermatophyta</taxon>
        <taxon>Magnoliopsida</taxon>
        <taxon>eudicotyledons</taxon>
        <taxon>Gunneridae</taxon>
        <taxon>Pentapetalae</taxon>
        <taxon>asterids</taxon>
        <taxon>campanulids</taxon>
        <taxon>Apiales</taxon>
        <taxon>Apiaceae</taxon>
        <taxon>Apioideae</taxon>
        <taxon>apioid superclade</taxon>
        <taxon>Tordylieae</taxon>
        <taxon>Tordyliinae</taxon>
        <taxon>Heracleum</taxon>
    </lineage>
</organism>
<reference evidence="2" key="2">
    <citation type="submission" date="2023-05" db="EMBL/GenBank/DDBJ databases">
        <authorList>
            <person name="Schelkunov M.I."/>
        </authorList>
    </citation>
    <scope>NUCLEOTIDE SEQUENCE</scope>
    <source>
        <strain evidence="2">Hsosn_3</strain>
        <tissue evidence="2">Leaf</tissue>
    </source>
</reference>
<protein>
    <submittedName>
        <fullName evidence="2">Uncharacterized protein</fullName>
    </submittedName>
</protein>
<proteinExistence type="predicted"/>
<dbReference type="AlphaFoldDB" id="A0AAD8I9Z5"/>
<feature type="compositionally biased region" description="Polar residues" evidence="1">
    <location>
        <begin position="142"/>
        <end position="155"/>
    </location>
</feature>
<accession>A0AAD8I9Z5</accession>
<evidence type="ECO:0000256" key="1">
    <source>
        <dbReference type="SAM" id="MobiDB-lite"/>
    </source>
</evidence>
<comment type="caution">
    <text evidence="2">The sequence shown here is derived from an EMBL/GenBank/DDBJ whole genome shotgun (WGS) entry which is preliminary data.</text>
</comment>
<dbReference type="Proteomes" id="UP001237642">
    <property type="component" value="Unassembled WGS sequence"/>
</dbReference>
<feature type="region of interest" description="Disordered" evidence="1">
    <location>
        <begin position="133"/>
        <end position="178"/>
    </location>
</feature>
<gene>
    <name evidence="2" type="ORF">POM88_027965</name>
</gene>